<dbReference type="AlphaFoldDB" id="A0A133XGL9"/>
<protein>
    <recommendedName>
        <fullName evidence="5">DUF2946 domain-containing protein</fullName>
    </recommendedName>
</protein>
<dbReference type="Proteomes" id="UP000070186">
    <property type="component" value="Unassembled WGS sequence"/>
</dbReference>
<evidence type="ECO:0000256" key="2">
    <source>
        <dbReference type="SAM" id="SignalP"/>
    </source>
</evidence>
<keyword evidence="4" id="KW-1185">Reference proteome</keyword>
<sequence length="90" mass="9178">MRHLLLVVVLLFAQLAAGAHAVEHAAGNEGVLPTHVCELCLAAHDLASALPSVLALPPVLAAHDRPVALPRGGRSALPPPLARQGAPPQS</sequence>
<proteinExistence type="predicted"/>
<evidence type="ECO:0000256" key="1">
    <source>
        <dbReference type="SAM" id="MobiDB-lite"/>
    </source>
</evidence>
<dbReference type="EMBL" id="LODL01000021">
    <property type="protein sequence ID" value="KXB30049.1"/>
    <property type="molecule type" value="Genomic_DNA"/>
</dbReference>
<comment type="caution">
    <text evidence="3">The sequence shown here is derived from an EMBL/GenBank/DDBJ whole genome shotgun (WGS) entry which is preliminary data.</text>
</comment>
<organism evidence="3 4">
    <name type="scientific">Dechloromonas denitrificans</name>
    <dbReference type="NCBI Taxonomy" id="281362"/>
    <lineage>
        <taxon>Bacteria</taxon>
        <taxon>Pseudomonadati</taxon>
        <taxon>Pseudomonadota</taxon>
        <taxon>Betaproteobacteria</taxon>
        <taxon>Rhodocyclales</taxon>
        <taxon>Azonexaceae</taxon>
        <taxon>Dechloromonas</taxon>
    </lineage>
</organism>
<feature type="signal peptide" evidence="2">
    <location>
        <begin position="1"/>
        <end position="21"/>
    </location>
</feature>
<evidence type="ECO:0000313" key="4">
    <source>
        <dbReference type="Proteomes" id="UP000070186"/>
    </source>
</evidence>
<dbReference type="RefSeq" id="WP_066883296.1">
    <property type="nucleotide sequence ID" value="NZ_LODL01000021.1"/>
</dbReference>
<evidence type="ECO:0000313" key="3">
    <source>
        <dbReference type="EMBL" id="KXB30049.1"/>
    </source>
</evidence>
<keyword evidence="2" id="KW-0732">Signal</keyword>
<evidence type="ECO:0008006" key="5">
    <source>
        <dbReference type="Google" id="ProtNLM"/>
    </source>
</evidence>
<name>A0A133XGL9_9RHOO</name>
<dbReference type="STRING" id="281362.AT959_11740"/>
<gene>
    <name evidence="3" type="ORF">AT959_11740</name>
</gene>
<accession>A0A133XGL9</accession>
<feature type="region of interest" description="Disordered" evidence="1">
    <location>
        <begin position="69"/>
        <end position="90"/>
    </location>
</feature>
<feature type="chain" id="PRO_5007459360" description="DUF2946 domain-containing protein" evidence="2">
    <location>
        <begin position="22"/>
        <end position="90"/>
    </location>
</feature>
<reference evidence="3 4" key="1">
    <citation type="submission" date="2015-12" db="EMBL/GenBank/DDBJ databases">
        <title>Nitrous oxide reduction kinetics distinguish bacteria harboring typical versus atypical NosZ.</title>
        <authorList>
            <person name="Yoon S."/>
            <person name="Nissen S."/>
            <person name="Park D."/>
            <person name="Sanford R.A."/>
            <person name="Loeffler F.E."/>
        </authorList>
    </citation>
    <scope>NUCLEOTIDE SEQUENCE [LARGE SCALE GENOMIC DNA]</scope>
    <source>
        <strain evidence="3 4">ATCC BAA-841</strain>
    </source>
</reference>